<comment type="caution">
    <text evidence="1">The sequence shown here is derived from an EMBL/GenBank/DDBJ whole genome shotgun (WGS) entry which is preliminary data.</text>
</comment>
<proteinExistence type="predicted"/>
<dbReference type="OrthoDB" id="771707at2"/>
<accession>A0A366L155</accession>
<dbReference type="Proteomes" id="UP000252081">
    <property type="component" value="Unassembled WGS sequence"/>
</dbReference>
<gene>
    <name evidence="1" type="ORF">DRW42_10530</name>
</gene>
<keyword evidence="2" id="KW-1185">Reference proteome</keyword>
<dbReference type="AlphaFoldDB" id="A0A366L155"/>
<protein>
    <submittedName>
        <fullName evidence="1">Uncharacterized protein</fullName>
    </submittedName>
</protein>
<name>A0A366L155_9SPHI</name>
<dbReference type="EMBL" id="QNQU01000008">
    <property type="protein sequence ID" value="RBQ07615.1"/>
    <property type="molecule type" value="Genomic_DNA"/>
</dbReference>
<organism evidence="1 2">
    <name type="scientific">Pedobacter miscanthi</name>
    <dbReference type="NCBI Taxonomy" id="2259170"/>
    <lineage>
        <taxon>Bacteria</taxon>
        <taxon>Pseudomonadati</taxon>
        <taxon>Bacteroidota</taxon>
        <taxon>Sphingobacteriia</taxon>
        <taxon>Sphingobacteriales</taxon>
        <taxon>Sphingobacteriaceae</taxon>
        <taxon>Pedobacter</taxon>
    </lineage>
</organism>
<dbReference type="RefSeq" id="WP_113948789.1">
    <property type="nucleotide sequence ID" value="NZ_QNQU01000008.1"/>
</dbReference>
<reference evidence="1 2" key="1">
    <citation type="submission" date="2018-07" db="EMBL/GenBank/DDBJ databases">
        <title>A draft genome of a endophytic bacteria, a new species of Pedobacter.</title>
        <authorList>
            <person name="Zhang Z.D."/>
            <person name="Chen Z.J."/>
        </authorList>
    </citation>
    <scope>NUCLEOTIDE SEQUENCE [LARGE SCALE GENOMIC DNA]</scope>
    <source>
        <strain evidence="1 2">RS10</strain>
    </source>
</reference>
<sequence length="66" mass="7724">METILTDADYKLVINRIAVLSAKYELNTFENEELKQLSAMAIVYECRRYDFTVNPAFYYSTTQQVS</sequence>
<evidence type="ECO:0000313" key="1">
    <source>
        <dbReference type="EMBL" id="RBQ07615.1"/>
    </source>
</evidence>
<evidence type="ECO:0000313" key="2">
    <source>
        <dbReference type="Proteomes" id="UP000252081"/>
    </source>
</evidence>